<dbReference type="InterPro" id="IPR001251">
    <property type="entry name" value="CRAL-TRIO_dom"/>
</dbReference>
<evidence type="ECO:0000313" key="9">
    <source>
        <dbReference type="Proteomes" id="UP000636800"/>
    </source>
</evidence>
<dbReference type="OrthoDB" id="615187at2759"/>
<organism evidence="8 9">
    <name type="scientific">Vanilla planifolia</name>
    <name type="common">Vanilla</name>
    <dbReference type="NCBI Taxonomy" id="51239"/>
    <lineage>
        <taxon>Eukaryota</taxon>
        <taxon>Viridiplantae</taxon>
        <taxon>Streptophyta</taxon>
        <taxon>Embryophyta</taxon>
        <taxon>Tracheophyta</taxon>
        <taxon>Spermatophyta</taxon>
        <taxon>Magnoliopsida</taxon>
        <taxon>Liliopsida</taxon>
        <taxon>Asparagales</taxon>
        <taxon>Orchidaceae</taxon>
        <taxon>Vanilloideae</taxon>
        <taxon>Vanilleae</taxon>
        <taxon>Vanilla</taxon>
    </lineage>
</organism>
<dbReference type="SMART" id="SM01100">
    <property type="entry name" value="CRAL_TRIO_N"/>
    <property type="match status" value="1"/>
</dbReference>
<dbReference type="SMART" id="SM00516">
    <property type="entry name" value="SEC14"/>
    <property type="match status" value="1"/>
</dbReference>
<reference evidence="8 9" key="1">
    <citation type="journal article" date="2020" name="Nat. Food">
        <title>A phased Vanilla planifolia genome enables genetic improvement of flavour and production.</title>
        <authorList>
            <person name="Hasing T."/>
            <person name="Tang H."/>
            <person name="Brym M."/>
            <person name="Khazi F."/>
            <person name="Huang T."/>
            <person name="Chambers A.H."/>
        </authorList>
    </citation>
    <scope>NUCLEOTIDE SEQUENCE [LARGE SCALE GENOMIC DNA]</scope>
    <source>
        <tissue evidence="8">Leaf</tissue>
    </source>
</reference>
<dbReference type="Pfam" id="PF00650">
    <property type="entry name" value="CRAL_TRIO"/>
    <property type="match status" value="1"/>
</dbReference>
<dbReference type="SUPFAM" id="SSF52087">
    <property type="entry name" value="CRAL/TRIO domain"/>
    <property type="match status" value="1"/>
</dbReference>
<dbReference type="AlphaFoldDB" id="A0A835S0P0"/>
<proteinExistence type="inferred from homology"/>
<dbReference type="EMBL" id="JADCNL010000001">
    <property type="protein sequence ID" value="KAG0495432.1"/>
    <property type="molecule type" value="Genomic_DNA"/>
</dbReference>
<dbReference type="PROSITE" id="PS50191">
    <property type="entry name" value="CRAL_TRIO"/>
    <property type="match status" value="1"/>
</dbReference>
<evidence type="ECO:0000259" key="7">
    <source>
        <dbReference type="PROSITE" id="PS50191"/>
    </source>
</evidence>
<dbReference type="Gene3D" id="1.10.8.20">
    <property type="entry name" value="N-terminal domain of phosphatidylinositol transfer protein sec14p"/>
    <property type="match status" value="1"/>
</dbReference>
<feature type="region of interest" description="Disordered" evidence="6">
    <location>
        <begin position="349"/>
        <end position="392"/>
    </location>
</feature>
<dbReference type="GO" id="GO:0015031">
    <property type="term" value="P:protein transport"/>
    <property type="evidence" value="ECO:0007669"/>
    <property type="project" value="UniProtKB-KW"/>
</dbReference>
<dbReference type="InterPro" id="IPR036273">
    <property type="entry name" value="CRAL/TRIO_N_dom_sf"/>
</dbReference>
<dbReference type="InterPro" id="IPR051026">
    <property type="entry name" value="PI/PC_transfer"/>
</dbReference>
<dbReference type="GO" id="GO:0000139">
    <property type="term" value="C:Golgi membrane"/>
    <property type="evidence" value="ECO:0007669"/>
    <property type="project" value="UniProtKB-SubCell"/>
</dbReference>
<dbReference type="SUPFAM" id="SSF46938">
    <property type="entry name" value="CRAL/TRIO N-terminal domain"/>
    <property type="match status" value="1"/>
</dbReference>
<evidence type="ECO:0000256" key="5">
    <source>
        <dbReference type="ARBA" id="ARBA00038020"/>
    </source>
</evidence>
<gene>
    <name evidence="8" type="ORF">HPP92_000123</name>
</gene>
<evidence type="ECO:0000256" key="2">
    <source>
        <dbReference type="ARBA" id="ARBA00004395"/>
    </source>
</evidence>
<comment type="similarity">
    <text evidence="5">Belongs to the SFH family.</text>
</comment>
<dbReference type="CDD" id="cd00170">
    <property type="entry name" value="SEC14"/>
    <property type="match status" value="1"/>
</dbReference>
<evidence type="ECO:0000313" key="8">
    <source>
        <dbReference type="EMBL" id="KAG0495432.1"/>
    </source>
</evidence>
<dbReference type="InterPro" id="IPR011074">
    <property type="entry name" value="CRAL/TRIO_N_dom"/>
</dbReference>
<keyword evidence="9" id="KW-1185">Reference proteome</keyword>
<sequence length="556" mass="63265">MSGCEGASALYERRDRTLDVELLEDDRRRTRMGSLKKKALNASNKLTHSLKKKGKKKKGNSYRASSVSIEDVRDAQEERAVQAFRYELIARGLLPDRHDDYHKLLRFLKARKFDTEKTIQMWADMLCWRQDFGADTILENFDYGEREEVQIYYPHGYHGVDREGRPVYIEMLGKVDPNKLMHITTVERYLNYHVQEFEKTLCEKFPACTIAAKKHIDSTSTILDVQGLGLKNLSKVARDLLQRMQKIDGDYYPETLHQMFIINAGNGFKLLWNAVKGFLDPNTTSKIHVLGTKYHQRLFEAIDASQLPSFLGGSCVCNIEGGCLRSNKGPWNDPEIMKYVHNANSTIKKLRPAQDPERRSGHSSWPYILKGRSSDTSTAESGSDVDDFGSPRVSRTFEHTRLAPVHEETRARDSAAYYSCDDHFVVVDKAVDYGNRGAPLTVSVKAPSVQDNKEQGRVKATSYSQEGNLTNNRQSISNDGYWGMYLRSIARVLMSLFIKISCFFPFPKYRREDNLTSLDSASILDSDLSPHPPVEAIEENAINPCLKAYPEARGFN</sequence>
<dbReference type="Proteomes" id="UP000636800">
    <property type="component" value="Chromosome 1"/>
</dbReference>
<protein>
    <recommendedName>
        <fullName evidence="7">CRAL-TRIO domain-containing protein</fullName>
    </recommendedName>
</protein>
<accession>A0A835S0P0</accession>
<evidence type="ECO:0000256" key="1">
    <source>
        <dbReference type="ARBA" id="ARBA00004202"/>
    </source>
</evidence>
<keyword evidence="3" id="KW-0813">Transport</keyword>
<feature type="domain" description="CRAL-TRIO" evidence="7">
    <location>
        <begin position="145"/>
        <end position="319"/>
    </location>
</feature>
<dbReference type="FunFam" id="3.40.525.10:FF:000011">
    <property type="entry name" value="SEC14 cytosolic factor"/>
    <property type="match status" value="1"/>
</dbReference>
<dbReference type="Gene3D" id="3.40.525.10">
    <property type="entry name" value="CRAL-TRIO lipid binding domain"/>
    <property type="match status" value="1"/>
</dbReference>
<keyword evidence="4" id="KW-0333">Golgi apparatus</keyword>
<name>A0A835S0P0_VANPL</name>
<dbReference type="InterPro" id="IPR036865">
    <property type="entry name" value="CRAL-TRIO_dom_sf"/>
</dbReference>
<keyword evidence="3" id="KW-0653">Protein transport</keyword>
<dbReference type="Pfam" id="PF03765">
    <property type="entry name" value="CRAL_TRIO_N"/>
    <property type="match status" value="1"/>
</dbReference>
<dbReference type="PANTHER" id="PTHR45657:SF8">
    <property type="entry name" value="PHOSPHATIDYLINOSITOL_PHOSPHATIDYLCHOLINE TRANSFER PROTEIN SFH13"/>
    <property type="match status" value="1"/>
</dbReference>
<dbReference type="PANTHER" id="PTHR45657">
    <property type="entry name" value="CRAL-TRIO DOMAIN-CONTAINING PROTEIN YKL091C-RELATED"/>
    <property type="match status" value="1"/>
</dbReference>
<evidence type="ECO:0000256" key="4">
    <source>
        <dbReference type="ARBA" id="ARBA00023034"/>
    </source>
</evidence>
<comment type="caution">
    <text evidence="8">The sequence shown here is derived from an EMBL/GenBank/DDBJ whole genome shotgun (WGS) entry which is preliminary data.</text>
</comment>
<evidence type="ECO:0000256" key="3">
    <source>
        <dbReference type="ARBA" id="ARBA00022927"/>
    </source>
</evidence>
<evidence type="ECO:0000256" key="6">
    <source>
        <dbReference type="SAM" id="MobiDB-lite"/>
    </source>
</evidence>
<comment type="subcellular location">
    <subcellularLocation>
        <location evidence="1">Cell membrane</location>
        <topology evidence="1">Peripheral membrane protein</topology>
    </subcellularLocation>
    <subcellularLocation>
        <location evidence="2">Golgi apparatus membrane</location>
        <topology evidence="2">Peripheral membrane protein</topology>
    </subcellularLocation>
</comment>
<dbReference type="GO" id="GO:0005886">
    <property type="term" value="C:plasma membrane"/>
    <property type="evidence" value="ECO:0007669"/>
    <property type="project" value="UniProtKB-SubCell"/>
</dbReference>